<reference evidence="3 4" key="1">
    <citation type="submission" date="2023-07" db="EMBL/GenBank/DDBJ databases">
        <title>Sorghum-associated microbial communities from plants grown in Nebraska, USA.</title>
        <authorList>
            <person name="Schachtman D."/>
        </authorList>
    </citation>
    <scope>NUCLEOTIDE SEQUENCE [LARGE SCALE GENOMIC DNA]</scope>
    <source>
        <strain evidence="3 4">3773</strain>
    </source>
</reference>
<comment type="caution">
    <text evidence="3">The sequence shown here is derived from an EMBL/GenBank/DDBJ whole genome shotgun (WGS) entry which is preliminary data.</text>
</comment>
<name>A0ABU1TTT3_9FLAO</name>
<accession>A0ABU1TTT3</accession>
<dbReference type="EMBL" id="JAVDVI010000017">
    <property type="protein sequence ID" value="MDR6969250.1"/>
    <property type="molecule type" value="Genomic_DNA"/>
</dbReference>
<dbReference type="InterPro" id="IPR026444">
    <property type="entry name" value="Secre_tail"/>
</dbReference>
<keyword evidence="4" id="KW-1185">Reference proteome</keyword>
<dbReference type="Pfam" id="PF26628">
    <property type="entry name" value="DUF8202"/>
    <property type="match status" value="1"/>
</dbReference>
<evidence type="ECO:0000259" key="2">
    <source>
        <dbReference type="Pfam" id="PF26628"/>
    </source>
</evidence>
<sequence>MEKTVFYSLLLFSMTNVLFSQNTIPDHALWLHGESAVGSSKSGLKDSPLFNFNPVFFSSDDKDLIHKNILESKYSLFVVFKSDVEEEVNLLNLKLNGAKTTISNKQLTNNSTNTYKKVEARQGMVLTYLVGHEKKGRNRSSLVLENLSRPNTEEGFRNDIMELLYYPRLVNELEKQKIESYLSIKHGISLIGEVDYINSEGKKVWDSKENKSFNNRVTGIGKDEAMHLDQKQSGNAEKDGLYIGLGTIAESNKKNVIDRPDKSFLLWGDNGQSLKIESNKKEAGAIKKMKRIWKMQSTNESQSMPLPTQLMIDKVAFFIEEEKENPNKKNDFVWLVIDRNSYSDFDYHNAEYYMQSRDEEGKLFFDNVEWDTDNSGSDTFTFVKGPDFFVNYKITDNDCSKEKSEAELIIVGGKVPFKLDFSTPATTESYSFEERSFRMSELDPNDYLVSVTDKMKRIQSDTLTISGLKNVSISLESQWYLNDSKETIVAPQIDNPEDQKLSFEWKKGETLLSTERQFTAVEGGDYALVVSNELGCQNELFFKVTSSDLSVQGWTLYPNPAKRDEPFKIRFNLEKESEVSVAIFDFSNKLLKSNYLGKMKDAEYSETLSTIGTFLIVVNIDGKAESTKIIIR</sequence>
<protein>
    <recommendedName>
        <fullName evidence="2">DUF8202 domain-containing protein</fullName>
    </recommendedName>
</protein>
<keyword evidence="1" id="KW-0732">Signal</keyword>
<dbReference type="NCBIfam" id="TIGR04183">
    <property type="entry name" value="Por_Secre_tail"/>
    <property type="match status" value="1"/>
</dbReference>
<evidence type="ECO:0000313" key="3">
    <source>
        <dbReference type="EMBL" id="MDR6969250.1"/>
    </source>
</evidence>
<dbReference type="Proteomes" id="UP001255185">
    <property type="component" value="Unassembled WGS sequence"/>
</dbReference>
<organism evidence="3 4">
    <name type="scientific">Flavobacterium arsenatis</name>
    <dbReference type="NCBI Taxonomy" id="1484332"/>
    <lineage>
        <taxon>Bacteria</taxon>
        <taxon>Pseudomonadati</taxon>
        <taxon>Bacteroidota</taxon>
        <taxon>Flavobacteriia</taxon>
        <taxon>Flavobacteriales</taxon>
        <taxon>Flavobacteriaceae</taxon>
        <taxon>Flavobacterium</taxon>
    </lineage>
</organism>
<feature type="domain" description="DUF8202" evidence="2">
    <location>
        <begin position="174"/>
        <end position="371"/>
    </location>
</feature>
<evidence type="ECO:0000256" key="1">
    <source>
        <dbReference type="ARBA" id="ARBA00022729"/>
    </source>
</evidence>
<proteinExistence type="predicted"/>
<dbReference type="RefSeq" id="WP_310028104.1">
    <property type="nucleotide sequence ID" value="NZ_JAVDVI010000017.1"/>
</dbReference>
<gene>
    <name evidence="3" type="ORF">J2X31_003277</name>
</gene>
<evidence type="ECO:0000313" key="4">
    <source>
        <dbReference type="Proteomes" id="UP001255185"/>
    </source>
</evidence>
<dbReference type="InterPro" id="IPR058515">
    <property type="entry name" value="DUF8202"/>
</dbReference>